<dbReference type="GO" id="GO:0016226">
    <property type="term" value="P:iron-sulfur cluster assembly"/>
    <property type="evidence" value="ECO:0007669"/>
    <property type="project" value="TreeGrafter"/>
</dbReference>
<organism evidence="3 4">
    <name type="scientific">Paramecium sonneborni</name>
    <dbReference type="NCBI Taxonomy" id="65129"/>
    <lineage>
        <taxon>Eukaryota</taxon>
        <taxon>Sar</taxon>
        <taxon>Alveolata</taxon>
        <taxon>Ciliophora</taxon>
        <taxon>Intramacronucleata</taxon>
        <taxon>Oligohymenophorea</taxon>
        <taxon>Peniculida</taxon>
        <taxon>Parameciidae</taxon>
        <taxon>Paramecium</taxon>
    </lineage>
</organism>
<evidence type="ECO:0000256" key="1">
    <source>
        <dbReference type="PROSITE-ProRule" id="PRU00221"/>
    </source>
</evidence>
<dbReference type="PROSITE" id="PS50294">
    <property type="entry name" value="WD_REPEATS_REGION"/>
    <property type="match status" value="1"/>
</dbReference>
<dbReference type="PANTHER" id="PTHR19920:SF0">
    <property type="entry name" value="CYTOSOLIC IRON-SULFUR PROTEIN ASSEMBLY PROTEIN CIAO1-RELATED"/>
    <property type="match status" value="1"/>
</dbReference>
<dbReference type="AlphaFoldDB" id="A0A8S1RQQ0"/>
<proteinExistence type="predicted"/>
<gene>
    <name evidence="3" type="ORF">PSON_ATCC_30995.1.T2320010</name>
</gene>
<dbReference type="PANTHER" id="PTHR19920">
    <property type="entry name" value="WD40 PROTEIN CIAO1"/>
    <property type="match status" value="1"/>
</dbReference>
<evidence type="ECO:0000313" key="3">
    <source>
        <dbReference type="EMBL" id="CAD8129600.1"/>
    </source>
</evidence>
<feature type="repeat" description="WD" evidence="1">
    <location>
        <begin position="333"/>
        <end position="374"/>
    </location>
</feature>
<comment type="caution">
    <text evidence="3">The sequence shown here is derived from an EMBL/GenBank/DDBJ whole genome shotgun (WGS) entry which is preliminary data.</text>
</comment>
<dbReference type="PROSITE" id="PS50082">
    <property type="entry name" value="WD_REPEATS_2"/>
    <property type="match status" value="1"/>
</dbReference>
<evidence type="ECO:0000256" key="2">
    <source>
        <dbReference type="SAM" id="Coils"/>
    </source>
</evidence>
<accession>A0A8S1RQQ0</accession>
<dbReference type="GO" id="GO:0097361">
    <property type="term" value="C:cytosolic [4Fe-4S] assembly targeting complex"/>
    <property type="evidence" value="ECO:0007669"/>
    <property type="project" value="TreeGrafter"/>
</dbReference>
<evidence type="ECO:0000313" key="4">
    <source>
        <dbReference type="Proteomes" id="UP000692954"/>
    </source>
</evidence>
<sequence>MQKCKILEQLDTITCQNQHKNQPIIIVLVDQELKGNQRLMCQECLLNNRGVLNGVSFNDFMDKIQEVKQSVCYEITKSVEIYSDQLDGLINDFRQIKSETIQIIDQMMNLISMWKNELHGLSIDSMRFSIMEEINNVNLSHQQLIDQEKNQYEEKIKKLNNNYTIKTLMNVESLRKILCENVKEKLQAVIEQSSNQRNWNLEILNKEIKEKNNELEKKKQQLLQEQAKQQSVFFNQVFTDQDSQLFMGGEFNKDNSLFVTEYFTQIFVWKFENGKLIDQNLKFKLGQGVEQTVFSKKNNWFVFGMEQGSIKCCIEREKKSWFNSHNWEISKSHKKHTKRIISLILNNQEDLLISSSEDQTINIWGVDQIKNSLTFIYSLDTPISCVFQITLSLNETNLVSRSDKLILWALDKNNKWAVQTLHAKQIDIQGPTCFITDEILVAGEQQKSQITIFKIEKGSFQELHNIEIEIIDKLNQNMHSKIFYNGDKQVMIVQFGQKIFILKQLQNWKFYVEQNLSLEISNKIVISKDYKYMYHFRSLYEIIYK</sequence>
<reference evidence="3" key="1">
    <citation type="submission" date="2021-01" db="EMBL/GenBank/DDBJ databases">
        <authorList>
            <consortium name="Genoscope - CEA"/>
            <person name="William W."/>
        </authorList>
    </citation>
    <scope>NUCLEOTIDE SEQUENCE</scope>
</reference>
<evidence type="ECO:0008006" key="5">
    <source>
        <dbReference type="Google" id="ProtNLM"/>
    </source>
</evidence>
<protein>
    <recommendedName>
        <fullName evidence="5">WD40-repeat-containing domain</fullName>
    </recommendedName>
</protein>
<keyword evidence="2" id="KW-0175">Coiled coil</keyword>
<name>A0A8S1RQQ0_9CILI</name>
<keyword evidence="1" id="KW-0853">WD repeat</keyword>
<keyword evidence="4" id="KW-1185">Reference proteome</keyword>
<feature type="coiled-coil region" evidence="2">
    <location>
        <begin position="198"/>
        <end position="232"/>
    </location>
</feature>
<dbReference type="OrthoDB" id="412867at2759"/>
<dbReference type="InterPro" id="IPR001680">
    <property type="entry name" value="WD40_rpt"/>
</dbReference>
<dbReference type="EMBL" id="CAJJDN010000232">
    <property type="protein sequence ID" value="CAD8129600.1"/>
    <property type="molecule type" value="Genomic_DNA"/>
</dbReference>
<feature type="coiled-coil region" evidence="2">
    <location>
        <begin position="131"/>
        <end position="162"/>
    </location>
</feature>
<dbReference type="Proteomes" id="UP000692954">
    <property type="component" value="Unassembled WGS sequence"/>
</dbReference>